<dbReference type="EMBL" id="CP089275">
    <property type="protein sequence ID" value="USP74819.1"/>
    <property type="molecule type" value="Genomic_DNA"/>
</dbReference>
<evidence type="ECO:0000313" key="5">
    <source>
        <dbReference type="Proteomes" id="UP001056012"/>
    </source>
</evidence>
<evidence type="ECO:0000259" key="3">
    <source>
        <dbReference type="Pfam" id="PF22893"/>
    </source>
</evidence>
<feature type="compositionally biased region" description="Basic and acidic residues" evidence="2">
    <location>
        <begin position="372"/>
        <end position="398"/>
    </location>
</feature>
<dbReference type="AlphaFoldDB" id="A0A9Q8Z2K7"/>
<accession>A0A9Q8Z2K7</accession>
<organism evidence="4 5">
    <name type="scientific">Curvularia clavata</name>
    <dbReference type="NCBI Taxonomy" id="95742"/>
    <lineage>
        <taxon>Eukaryota</taxon>
        <taxon>Fungi</taxon>
        <taxon>Dikarya</taxon>
        <taxon>Ascomycota</taxon>
        <taxon>Pezizomycotina</taxon>
        <taxon>Dothideomycetes</taxon>
        <taxon>Pleosporomycetidae</taxon>
        <taxon>Pleosporales</taxon>
        <taxon>Pleosporineae</taxon>
        <taxon>Pleosporaceae</taxon>
        <taxon>Curvularia</taxon>
    </lineage>
</organism>
<sequence>MAEIIGLTASIITLAGTGAKLADTLLKVANIIESAEYEARLIATDISVFSSSLTQLSKVLEVPNPETDRLREITVVLTAACKSLIEDLIVLIGDPLPYKTTRRTFIIPFLRLRFRWIVHGAKVTFVKSLIDSFKSTIILLVSSIDLAIALHRNAPDSITESLKTQVESNIKFVEDATESLHRCKDPQRKEGSSLTMTEFSMNSQVIEGLAPETEGALVLQSSESCSKYSEDHAAHQMTIRCNPKNSMEDRNSAALEDARSDEENYDLQLSHGCTRILQIREMTYKLAKDILNSPALRPAWSWDVTQHSFNEKKLSTGANPSTNANVLESPETFYISEDTNRPEALDDQLPPKHQNEQYSYQNTSKPPLSIETTRDDMSVPRIDSRESKYKETASRMEDLDTAVNEPQNALSSSEQGPIPPSTLPPAAPPPPDTFKEESMLARLEALLLGKEDAERKQAEEARKKAEEAREAAEAAKFARLENLLIAQQGARIEKEKAKKRAAEEAARQAIEAKRKSDGDKLAKLEELILAQKDEQLKREAAAEAVRQAEKAEADARATKEAAEKRAAAEAAAKLLEAAKRAREEAEHKAAIEAEMIKEAHGKALAEAKAAIEELEREKKKADEMAAAGGKSRLPLLFEDAIGRKFSCPWHACNLWKGMEEFIRKISVGVDAVSRLVESGEYDLVKDGHVIPPQMWEDMVYPGSSITMCARNLPSSPFPKISNSAIPVRTGNPPRRISWLLFYEVFRNEIISES</sequence>
<feature type="compositionally biased region" description="Polar residues" evidence="2">
    <location>
        <begin position="356"/>
        <end position="366"/>
    </location>
</feature>
<keyword evidence="5" id="KW-1185">Reference proteome</keyword>
<feature type="compositionally biased region" description="Basic and acidic residues" evidence="2">
    <location>
        <begin position="341"/>
        <end position="355"/>
    </location>
</feature>
<proteinExistence type="predicted"/>
<feature type="compositionally biased region" description="Basic and acidic residues" evidence="2">
    <location>
        <begin position="449"/>
        <end position="468"/>
    </location>
</feature>
<evidence type="ECO:0000256" key="2">
    <source>
        <dbReference type="SAM" id="MobiDB-lite"/>
    </source>
</evidence>
<reference evidence="4" key="1">
    <citation type="submission" date="2021-12" db="EMBL/GenBank/DDBJ databases">
        <title>Curvularia clavata genome.</title>
        <authorList>
            <person name="Cao Y."/>
        </authorList>
    </citation>
    <scope>NUCLEOTIDE SEQUENCE</scope>
    <source>
        <strain evidence="4">Yc1106</strain>
    </source>
</reference>
<dbReference type="Proteomes" id="UP001056012">
    <property type="component" value="Chromosome 2"/>
</dbReference>
<dbReference type="OrthoDB" id="5431013at2759"/>
<keyword evidence="1" id="KW-0175">Coiled coil</keyword>
<dbReference type="Pfam" id="PF22893">
    <property type="entry name" value="ULD_2"/>
    <property type="match status" value="1"/>
</dbReference>
<evidence type="ECO:0000256" key="1">
    <source>
        <dbReference type="SAM" id="Coils"/>
    </source>
</evidence>
<feature type="compositionally biased region" description="Polar residues" evidence="2">
    <location>
        <begin position="404"/>
        <end position="415"/>
    </location>
</feature>
<protein>
    <recommendedName>
        <fullName evidence="3">Ubiquitin-like domain-containing protein</fullName>
    </recommendedName>
</protein>
<feature type="coiled-coil region" evidence="1">
    <location>
        <begin position="541"/>
        <end position="627"/>
    </location>
</feature>
<feature type="compositionally biased region" description="Pro residues" evidence="2">
    <location>
        <begin position="417"/>
        <end position="432"/>
    </location>
</feature>
<dbReference type="VEuPathDB" id="FungiDB:yc1106_02093"/>
<dbReference type="InterPro" id="IPR054464">
    <property type="entry name" value="ULD_fung"/>
</dbReference>
<evidence type="ECO:0000313" key="4">
    <source>
        <dbReference type="EMBL" id="USP74819.1"/>
    </source>
</evidence>
<gene>
    <name evidence="4" type="ORF">yc1106_02093</name>
</gene>
<feature type="domain" description="Ubiquitin-like" evidence="3">
    <location>
        <begin position="634"/>
        <end position="708"/>
    </location>
</feature>
<feature type="region of interest" description="Disordered" evidence="2">
    <location>
        <begin position="341"/>
        <end position="468"/>
    </location>
</feature>
<name>A0A9Q8Z2K7_CURCL</name>